<evidence type="ECO:0000256" key="5">
    <source>
        <dbReference type="ARBA" id="ARBA00023136"/>
    </source>
</evidence>
<dbReference type="RefSeq" id="WP_345317602.1">
    <property type="nucleotide sequence ID" value="NZ_BAABLF010000028.1"/>
</dbReference>
<accession>A0ABP9SBZ2</accession>
<keyword evidence="2" id="KW-0488">Methylation</keyword>
<dbReference type="SUPFAM" id="SSF54523">
    <property type="entry name" value="Pili subunits"/>
    <property type="match status" value="1"/>
</dbReference>
<organism evidence="7 8">
    <name type="scientific">Ferrimonas gelatinilytica</name>
    <dbReference type="NCBI Taxonomy" id="1255257"/>
    <lineage>
        <taxon>Bacteria</taxon>
        <taxon>Pseudomonadati</taxon>
        <taxon>Pseudomonadota</taxon>
        <taxon>Gammaproteobacteria</taxon>
        <taxon>Alteromonadales</taxon>
        <taxon>Ferrimonadaceae</taxon>
        <taxon>Ferrimonas</taxon>
    </lineage>
</organism>
<evidence type="ECO:0000256" key="1">
    <source>
        <dbReference type="ARBA" id="ARBA00004167"/>
    </source>
</evidence>
<gene>
    <name evidence="7" type="ORF">GCM10025772_26010</name>
</gene>
<dbReference type="PANTHER" id="PTHR30093">
    <property type="entry name" value="GENERAL SECRETION PATHWAY PROTEIN G"/>
    <property type="match status" value="1"/>
</dbReference>
<name>A0ABP9SBZ2_9GAMM</name>
<dbReference type="Pfam" id="PF16732">
    <property type="entry name" value="ComP_DUS"/>
    <property type="match status" value="1"/>
</dbReference>
<protein>
    <submittedName>
        <fullName evidence="7">Type IV pilin protein</fullName>
    </submittedName>
</protein>
<keyword evidence="5 6" id="KW-0472">Membrane</keyword>
<evidence type="ECO:0000256" key="6">
    <source>
        <dbReference type="SAM" id="Phobius"/>
    </source>
</evidence>
<dbReference type="Gene3D" id="3.30.700.10">
    <property type="entry name" value="Glycoprotein, Type 4 Pilin"/>
    <property type="match status" value="1"/>
</dbReference>
<keyword evidence="8" id="KW-1185">Reference proteome</keyword>
<dbReference type="Pfam" id="PF07963">
    <property type="entry name" value="N_methyl"/>
    <property type="match status" value="1"/>
</dbReference>
<comment type="subcellular location">
    <subcellularLocation>
        <location evidence="1">Membrane</location>
        <topology evidence="1">Single-pass membrane protein</topology>
    </subcellularLocation>
</comment>
<reference evidence="8" key="1">
    <citation type="journal article" date="2019" name="Int. J. Syst. Evol. Microbiol.">
        <title>The Global Catalogue of Microorganisms (GCM) 10K type strain sequencing project: providing services to taxonomists for standard genome sequencing and annotation.</title>
        <authorList>
            <consortium name="The Broad Institute Genomics Platform"/>
            <consortium name="The Broad Institute Genome Sequencing Center for Infectious Disease"/>
            <person name="Wu L."/>
            <person name="Ma J."/>
        </authorList>
    </citation>
    <scope>NUCLEOTIDE SEQUENCE [LARGE SCALE GENOMIC DNA]</scope>
    <source>
        <strain evidence="8">JCM 18720</strain>
    </source>
</reference>
<dbReference type="InterPro" id="IPR031982">
    <property type="entry name" value="PilE-like"/>
</dbReference>
<evidence type="ECO:0000256" key="2">
    <source>
        <dbReference type="ARBA" id="ARBA00022481"/>
    </source>
</evidence>
<dbReference type="PANTHER" id="PTHR30093:SF44">
    <property type="entry name" value="TYPE II SECRETION SYSTEM CORE PROTEIN G"/>
    <property type="match status" value="1"/>
</dbReference>
<dbReference type="InterPro" id="IPR000983">
    <property type="entry name" value="Bac_GSPG_pilin"/>
</dbReference>
<dbReference type="EMBL" id="BAABLF010000028">
    <property type="protein sequence ID" value="GAA5194004.1"/>
    <property type="molecule type" value="Genomic_DNA"/>
</dbReference>
<proteinExistence type="predicted"/>
<dbReference type="InterPro" id="IPR045584">
    <property type="entry name" value="Pilin-like"/>
</dbReference>
<keyword evidence="3 6" id="KW-0812">Transmembrane</keyword>
<dbReference type="NCBIfam" id="TIGR02532">
    <property type="entry name" value="IV_pilin_GFxxxE"/>
    <property type="match status" value="1"/>
</dbReference>
<evidence type="ECO:0000313" key="8">
    <source>
        <dbReference type="Proteomes" id="UP001501600"/>
    </source>
</evidence>
<keyword evidence="4 6" id="KW-1133">Transmembrane helix</keyword>
<comment type="caution">
    <text evidence="7">The sequence shown here is derived from an EMBL/GenBank/DDBJ whole genome shotgun (WGS) entry which is preliminary data.</text>
</comment>
<feature type="transmembrane region" description="Helical" evidence="6">
    <location>
        <begin position="12"/>
        <end position="34"/>
    </location>
</feature>
<dbReference type="PROSITE" id="PS00409">
    <property type="entry name" value="PROKAR_NTER_METHYL"/>
    <property type="match status" value="1"/>
</dbReference>
<dbReference type="InterPro" id="IPR012902">
    <property type="entry name" value="N_methyl_site"/>
</dbReference>
<dbReference type="PRINTS" id="PR00813">
    <property type="entry name" value="BCTERIALGSPG"/>
</dbReference>
<dbReference type="Proteomes" id="UP001501600">
    <property type="component" value="Unassembled WGS sequence"/>
</dbReference>
<evidence type="ECO:0000256" key="3">
    <source>
        <dbReference type="ARBA" id="ARBA00022692"/>
    </source>
</evidence>
<evidence type="ECO:0000256" key="4">
    <source>
        <dbReference type="ARBA" id="ARBA00022989"/>
    </source>
</evidence>
<sequence>MQRLMKHSQGMTLIELMIVTVVLAILATIAVPSYQSYVRKATRSEAKEALMSAQLMLEEYRISCSQYGQRPSDCTAVDASTLVSSNTAHYTFTLTNAAAATYTLSASARGNQAQDSEGSISCATLSVDQNDNKTPAQCW</sequence>
<evidence type="ECO:0000313" key="7">
    <source>
        <dbReference type="EMBL" id="GAA5194004.1"/>
    </source>
</evidence>